<reference evidence="2" key="1">
    <citation type="submission" date="2023-03" db="EMBL/GenBank/DDBJ databases">
        <authorList>
            <person name="Steffen K."/>
            <person name="Cardenas P."/>
        </authorList>
    </citation>
    <scope>NUCLEOTIDE SEQUENCE</scope>
</reference>
<proteinExistence type="predicted"/>
<gene>
    <name evidence="2" type="ORF">GBAR_LOCUS15708</name>
</gene>
<comment type="caution">
    <text evidence="2">The sequence shown here is derived from an EMBL/GenBank/DDBJ whole genome shotgun (WGS) entry which is preliminary data.</text>
</comment>
<name>A0AA35SCI0_GEOBA</name>
<evidence type="ECO:0000256" key="1">
    <source>
        <dbReference type="SAM" id="MobiDB-lite"/>
    </source>
</evidence>
<feature type="region of interest" description="Disordered" evidence="1">
    <location>
        <begin position="1"/>
        <end position="27"/>
    </location>
</feature>
<organism evidence="2 3">
    <name type="scientific">Geodia barretti</name>
    <name type="common">Barrett's horny sponge</name>
    <dbReference type="NCBI Taxonomy" id="519541"/>
    <lineage>
        <taxon>Eukaryota</taxon>
        <taxon>Metazoa</taxon>
        <taxon>Porifera</taxon>
        <taxon>Demospongiae</taxon>
        <taxon>Heteroscleromorpha</taxon>
        <taxon>Tetractinellida</taxon>
        <taxon>Astrophorina</taxon>
        <taxon>Geodiidae</taxon>
        <taxon>Geodia</taxon>
    </lineage>
</organism>
<evidence type="ECO:0000313" key="3">
    <source>
        <dbReference type="Proteomes" id="UP001174909"/>
    </source>
</evidence>
<evidence type="ECO:0000313" key="2">
    <source>
        <dbReference type="EMBL" id="CAI8027463.1"/>
    </source>
</evidence>
<accession>A0AA35SCI0</accession>
<keyword evidence="3" id="KW-1185">Reference proteome</keyword>
<protein>
    <submittedName>
        <fullName evidence="2">Uncharacterized protein</fullName>
    </submittedName>
</protein>
<sequence length="58" mass="6790">MSRRPEDRLHDLERREEMASEEGEMSTISAHDLAREIHSNQVQYSTTISTLFWLGRVS</sequence>
<dbReference type="AlphaFoldDB" id="A0AA35SCI0"/>
<feature type="compositionally biased region" description="Basic and acidic residues" evidence="1">
    <location>
        <begin position="1"/>
        <end position="18"/>
    </location>
</feature>
<dbReference type="EMBL" id="CASHTH010002280">
    <property type="protein sequence ID" value="CAI8027463.1"/>
    <property type="molecule type" value="Genomic_DNA"/>
</dbReference>
<dbReference type="Proteomes" id="UP001174909">
    <property type="component" value="Unassembled WGS sequence"/>
</dbReference>